<feature type="compositionally biased region" description="Basic and acidic residues" evidence="1">
    <location>
        <begin position="252"/>
        <end position="262"/>
    </location>
</feature>
<accession>A0A195BBN1</accession>
<evidence type="ECO:0000313" key="2">
    <source>
        <dbReference type="EMBL" id="KYM81604.1"/>
    </source>
</evidence>
<reference evidence="2 3" key="1">
    <citation type="submission" date="2015-09" db="EMBL/GenBank/DDBJ databases">
        <title>Atta colombica WGS genome.</title>
        <authorList>
            <person name="Nygaard S."/>
            <person name="Hu H."/>
            <person name="Boomsma J."/>
            <person name="Zhang G."/>
        </authorList>
    </citation>
    <scope>NUCLEOTIDE SEQUENCE [LARGE SCALE GENOMIC DNA]</scope>
    <source>
        <strain evidence="2">Treedump-2</strain>
        <tissue evidence="2">Whole body</tissue>
    </source>
</reference>
<feature type="region of interest" description="Disordered" evidence="1">
    <location>
        <begin position="239"/>
        <end position="262"/>
    </location>
</feature>
<evidence type="ECO:0000313" key="3">
    <source>
        <dbReference type="Proteomes" id="UP000078540"/>
    </source>
</evidence>
<dbReference type="STRING" id="520822.A0A195BBN1"/>
<evidence type="ECO:0000256" key="1">
    <source>
        <dbReference type="SAM" id="MobiDB-lite"/>
    </source>
</evidence>
<evidence type="ECO:0008006" key="4">
    <source>
        <dbReference type="Google" id="ProtNLM"/>
    </source>
</evidence>
<dbReference type="InterPro" id="IPR036728">
    <property type="entry name" value="PBP_GOBP_sf"/>
</dbReference>
<dbReference type="SMART" id="SM00708">
    <property type="entry name" value="PhBP"/>
    <property type="match status" value="1"/>
</dbReference>
<dbReference type="InterPro" id="IPR006170">
    <property type="entry name" value="PBP/GOBP"/>
</dbReference>
<protein>
    <recommendedName>
        <fullName evidence="4">Pheromone-binding protein-related protein 3</fullName>
    </recommendedName>
</protein>
<gene>
    <name evidence="2" type="ORF">ALC53_07991</name>
</gene>
<dbReference type="Proteomes" id="UP000078540">
    <property type="component" value="Unassembled WGS sequence"/>
</dbReference>
<sequence>MFVRSKKECTYPTCISIILYRLGQKCDIKHKIMLMSPWATLMEFDDSSLKQLQAGNTEQHDMKLKCYLKCFMVKSGIINENSNLDVEKVLRYLPYSIQESSRKILHQCKSIQSENTCDKAFQIAICYFKEQPDMSIKKKMNETMVTHYVCVMYHTLCLSSDAKKNDVVSKEKDFAGCCSKKKKKGGCCGAKCCSGTKEEHGGCCSDATDEKSCCPVGKAREAAGGCCMSGCCKNGKNERDSAGADSTQMKNTAERCCAENRK</sequence>
<dbReference type="GO" id="GO:0005549">
    <property type="term" value="F:odorant binding"/>
    <property type="evidence" value="ECO:0007669"/>
    <property type="project" value="InterPro"/>
</dbReference>
<dbReference type="AlphaFoldDB" id="A0A195BBN1"/>
<keyword evidence="3" id="KW-1185">Reference proteome</keyword>
<dbReference type="Gene3D" id="1.10.238.20">
    <property type="entry name" value="Pheromone/general odorant binding protein domain"/>
    <property type="match status" value="1"/>
</dbReference>
<dbReference type="EMBL" id="KQ976532">
    <property type="protein sequence ID" value="KYM81604.1"/>
    <property type="molecule type" value="Genomic_DNA"/>
</dbReference>
<organism evidence="2 3">
    <name type="scientific">Atta colombica</name>
    <dbReference type="NCBI Taxonomy" id="520822"/>
    <lineage>
        <taxon>Eukaryota</taxon>
        <taxon>Metazoa</taxon>
        <taxon>Ecdysozoa</taxon>
        <taxon>Arthropoda</taxon>
        <taxon>Hexapoda</taxon>
        <taxon>Insecta</taxon>
        <taxon>Pterygota</taxon>
        <taxon>Neoptera</taxon>
        <taxon>Endopterygota</taxon>
        <taxon>Hymenoptera</taxon>
        <taxon>Apocrita</taxon>
        <taxon>Aculeata</taxon>
        <taxon>Formicoidea</taxon>
        <taxon>Formicidae</taxon>
        <taxon>Myrmicinae</taxon>
        <taxon>Atta</taxon>
    </lineage>
</organism>
<name>A0A195BBN1_9HYME</name>
<dbReference type="Pfam" id="PF01395">
    <property type="entry name" value="PBP_GOBP"/>
    <property type="match status" value="1"/>
</dbReference>
<dbReference type="SUPFAM" id="SSF47565">
    <property type="entry name" value="Insect pheromone/odorant-binding proteins"/>
    <property type="match status" value="1"/>
</dbReference>
<dbReference type="CDD" id="cd23992">
    <property type="entry name" value="PBP_GOBP"/>
    <property type="match status" value="1"/>
</dbReference>
<proteinExistence type="predicted"/>